<proteinExistence type="predicted"/>
<dbReference type="InterPro" id="IPR003838">
    <property type="entry name" value="ABC3_permease_C"/>
</dbReference>
<evidence type="ECO:0000256" key="1">
    <source>
        <dbReference type="ARBA" id="ARBA00004651"/>
    </source>
</evidence>
<feature type="transmembrane region" description="Helical" evidence="6">
    <location>
        <begin position="123"/>
        <end position="143"/>
    </location>
</feature>
<feature type="transmembrane region" description="Helical" evidence="6">
    <location>
        <begin position="163"/>
        <end position="188"/>
    </location>
</feature>
<organism evidence="8 9">
    <name type="scientific">Haloferax profundi</name>
    <dbReference type="NCBI Taxonomy" id="1544718"/>
    <lineage>
        <taxon>Archaea</taxon>
        <taxon>Methanobacteriati</taxon>
        <taxon>Methanobacteriota</taxon>
        <taxon>Stenosarchaea group</taxon>
        <taxon>Halobacteria</taxon>
        <taxon>Halobacteriales</taxon>
        <taxon>Haloferacaceae</taxon>
        <taxon>Haloferax</taxon>
    </lineage>
</organism>
<accession>A0A0W1R804</accession>
<keyword evidence="2" id="KW-1003">Cell membrane</keyword>
<sequence>MVAITLPQRPAGEYTVTSQVDRAAALEQTYRVQGDDRLGVALAESGRYSSGGGVTQAIQLVFGNIEVLLAAIIALMSVMTVGSTTAAFTRSIHSVRNSIGIYRATGARPSDILRVVCVDTLKIGGVASMAALVISTATVLGLLKLGELRVFGIALTPDFSVPLVGGLLFSGVILAVTSSCLATGYLLFRDPSALIVDRHIPVPTGEKHNANE</sequence>
<dbReference type="EMBL" id="LOPV01000682">
    <property type="protein sequence ID" value="KTG09603.1"/>
    <property type="molecule type" value="Genomic_DNA"/>
</dbReference>
<gene>
    <name evidence="8" type="ORF">AUR66_20210</name>
</gene>
<name>A0A0W1R804_9EURY</name>
<evidence type="ECO:0000256" key="3">
    <source>
        <dbReference type="ARBA" id="ARBA00022692"/>
    </source>
</evidence>
<evidence type="ECO:0000256" key="5">
    <source>
        <dbReference type="ARBA" id="ARBA00023136"/>
    </source>
</evidence>
<reference evidence="8 9" key="1">
    <citation type="submission" date="2015-12" db="EMBL/GenBank/DDBJ databases">
        <title>Haloferax profundi sp. nov. isolated from the Discovery deep brine-seawater interface in the Red Sea.</title>
        <authorList>
            <person name="Zhang G."/>
            <person name="Stingl U."/>
            <person name="Rashid M."/>
        </authorList>
    </citation>
    <scope>NUCLEOTIDE SEQUENCE [LARGE SCALE GENOMIC DNA]</scope>
    <source>
        <strain evidence="8 9">SB29</strain>
    </source>
</reference>
<protein>
    <recommendedName>
        <fullName evidence="7">ABC3 transporter permease C-terminal domain-containing protein</fullName>
    </recommendedName>
</protein>
<keyword evidence="4 6" id="KW-1133">Transmembrane helix</keyword>
<feature type="domain" description="ABC3 transporter permease C-terminal" evidence="7">
    <location>
        <begin position="71"/>
        <end position="182"/>
    </location>
</feature>
<dbReference type="AlphaFoldDB" id="A0A0W1R804"/>
<feature type="transmembrane region" description="Helical" evidence="6">
    <location>
        <begin position="67"/>
        <end position="88"/>
    </location>
</feature>
<evidence type="ECO:0000256" key="4">
    <source>
        <dbReference type="ARBA" id="ARBA00022989"/>
    </source>
</evidence>
<comment type="subcellular location">
    <subcellularLocation>
        <location evidence="1">Cell membrane</location>
        <topology evidence="1">Multi-pass membrane protein</topology>
    </subcellularLocation>
</comment>
<keyword evidence="5 6" id="KW-0472">Membrane</keyword>
<comment type="caution">
    <text evidence="8">The sequence shown here is derived from an EMBL/GenBank/DDBJ whole genome shotgun (WGS) entry which is preliminary data.</text>
</comment>
<dbReference type="Pfam" id="PF02687">
    <property type="entry name" value="FtsX"/>
    <property type="match status" value="1"/>
</dbReference>
<keyword evidence="3 6" id="KW-0812">Transmembrane</keyword>
<dbReference type="GO" id="GO:0005886">
    <property type="term" value="C:plasma membrane"/>
    <property type="evidence" value="ECO:0007669"/>
    <property type="project" value="UniProtKB-SubCell"/>
</dbReference>
<evidence type="ECO:0000313" key="9">
    <source>
        <dbReference type="Proteomes" id="UP000053157"/>
    </source>
</evidence>
<keyword evidence="9" id="KW-1185">Reference proteome</keyword>
<dbReference type="Proteomes" id="UP000053157">
    <property type="component" value="Unassembled WGS sequence"/>
</dbReference>
<evidence type="ECO:0000313" key="8">
    <source>
        <dbReference type="EMBL" id="KTG09603.1"/>
    </source>
</evidence>
<evidence type="ECO:0000256" key="2">
    <source>
        <dbReference type="ARBA" id="ARBA00022475"/>
    </source>
</evidence>
<evidence type="ECO:0000256" key="6">
    <source>
        <dbReference type="SAM" id="Phobius"/>
    </source>
</evidence>
<evidence type="ECO:0000259" key="7">
    <source>
        <dbReference type="Pfam" id="PF02687"/>
    </source>
</evidence>